<dbReference type="PROSITE" id="PS50835">
    <property type="entry name" value="IG_LIKE"/>
    <property type="match status" value="1"/>
</dbReference>
<comment type="subcellular location">
    <subcellularLocation>
        <location evidence="1">Membrane</location>
        <topology evidence="1">Single-pass type I membrane protein</topology>
    </subcellularLocation>
</comment>
<name>A0AAY4CXK8_9TELE</name>
<dbReference type="RefSeq" id="XP_028853089.1">
    <property type="nucleotide sequence ID" value="XM_028997256.1"/>
</dbReference>
<feature type="transmembrane region" description="Helical" evidence="6">
    <location>
        <begin position="27"/>
        <end position="48"/>
    </location>
</feature>
<dbReference type="AlphaFoldDB" id="A0AAY4CXK8"/>
<dbReference type="SUPFAM" id="SSF48726">
    <property type="entry name" value="Immunoglobulin"/>
    <property type="match status" value="1"/>
</dbReference>
<evidence type="ECO:0000256" key="6">
    <source>
        <dbReference type="SAM" id="Phobius"/>
    </source>
</evidence>
<organism evidence="8 9">
    <name type="scientific">Denticeps clupeoides</name>
    <name type="common">denticle herring</name>
    <dbReference type="NCBI Taxonomy" id="299321"/>
    <lineage>
        <taxon>Eukaryota</taxon>
        <taxon>Metazoa</taxon>
        <taxon>Chordata</taxon>
        <taxon>Craniata</taxon>
        <taxon>Vertebrata</taxon>
        <taxon>Euteleostomi</taxon>
        <taxon>Actinopterygii</taxon>
        <taxon>Neopterygii</taxon>
        <taxon>Teleostei</taxon>
        <taxon>Clupei</taxon>
        <taxon>Clupeiformes</taxon>
        <taxon>Denticipitoidei</taxon>
        <taxon>Denticipitidae</taxon>
        <taxon>Denticeps</taxon>
    </lineage>
</organism>
<dbReference type="GO" id="GO:0042613">
    <property type="term" value="C:MHC class II protein complex"/>
    <property type="evidence" value="ECO:0007669"/>
    <property type="project" value="InterPro"/>
</dbReference>
<evidence type="ECO:0000256" key="1">
    <source>
        <dbReference type="ARBA" id="ARBA00004479"/>
    </source>
</evidence>
<dbReference type="Gene3D" id="2.60.40.10">
    <property type="entry name" value="Immunoglobulins"/>
    <property type="match status" value="1"/>
</dbReference>
<dbReference type="SUPFAM" id="SSF54452">
    <property type="entry name" value="MHC antigen-recognition domain"/>
    <property type="match status" value="1"/>
</dbReference>
<dbReference type="Ensembl" id="ENSDCDT00010047604.1">
    <property type="protein sequence ID" value="ENSDCDP00010038010.1"/>
    <property type="gene ID" value="ENSDCDG00010024647.1"/>
</dbReference>
<evidence type="ECO:0000256" key="5">
    <source>
        <dbReference type="ARBA" id="ARBA00023180"/>
    </source>
</evidence>
<dbReference type="Gene3D" id="3.10.320.10">
    <property type="entry name" value="Class II Histocompatibility Antigen, M Beta Chain, Chain B, domain 1"/>
    <property type="match status" value="1"/>
</dbReference>
<dbReference type="GO" id="GO:0006955">
    <property type="term" value="P:immune response"/>
    <property type="evidence" value="ECO:0007669"/>
    <property type="project" value="InterPro"/>
</dbReference>
<dbReference type="GeneID" id="114800127"/>
<dbReference type="PANTHER" id="PTHR19944:SF99">
    <property type="entry name" value="HLA CLASS II HISTOCOMPATIBILITY ANTIGEN, DRB1 BETA CHAIN"/>
    <property type="match status" value="1"/>
</dbReference>
<reference evidence="8" key="3">
    <citation type="submission" date="2025-09" db="UniProtKB">
        <authorList>
            <consortium name="Ensembl"/>
        </authorList>
    </citation>
    <scope>IDENTIFICATION</scope>
</reference>
<keyword evidence="6" id="KW-0472">Membrane</keyword>
<evidence type="ECO:0000256" key="2">
    <source>
        <dbReference type="ARBA" id="ARBA00022692"/>
    </source>
</evidence>
<evidence type="ECO:0000313" key="8">
    <source>
        <dbReference type="Ensembl" id="ENSDCDP00010038010.1"/>
    </source>
</evidence>
<keyword evidence="3 6" id="KW-1133">Transmembrane helix</keyword>
<dbReference type="InterPro" id="IPR007110">
    <property type="entry name" value="Ig-like_dom"/>
</dbReference>
<keyword evidence="4" id="KW-1015">Disulfide bond</keyword>
<keyword evidence="5" id="KW-0325">Glycoprotein</keyword>
<dbReference type="SMART" id="SM00407">
    <property type="entry name" value="IGc1"/>
    <property type="match status" value="1"/>
</dbReference>
<accession>A0AAY4CXK8</accession>
<dbReference type="InterPro" id="IPR000353">
    <property type="entry name" value="MHC_II_b_N"/>
</dbReference>
<reference evidence="8 9" key="1">
    <citation type="submission" date="2020-06" db="EMBL/GenBank/DDBJ databases">
        <authorList>
            <consortium name="Wellcome Sanger Institute Data Sharing"/>
        </authorList>
    </citation>
    <scope>NUCLEOTIDE SEQUENCE [LARGE SCALE GENOMIC DNA]</scope>
</reference>
<dbReference type="InterPro" id="IPR013783">
    <property type="entry name" value="Ig-like_fold"/>
</dbReference>
<protein>
    <recommendedName>
        <fullName evidence="7">Ig-like domain-containing protein</fullName>
    </recommendedName>
</protein>
<dbReference type="GeneTree" id="ENSGT00950000183127"/>
<reference evidence="8" key="2">
    <citation type="submission" date="2025-08" db="UniProtKB">
        <authorList>
            <consortium name="Ensembl"/>
        </authorList>
    </citation>
    <scope>IDENTIFICATION</scope>
</reference>
<gene>
    <name evidence="8" type="primary">LOC114800127</name>
</gene>
<dbReference type="Pfam" id="PF07654">
    <property type="entry name" value="C1-set"/>
    <property type="match status" value="1"/>
</dbReference>
<dbReference type="InterPro" id="IPR036179">
    <property type="entry name" value="Ig-like_dom_sf"/>
</dbReference>
<keyword evidence="2 6" id="KW-0812">Transmembrane</keyword>
<dbReference type="PANTHER" id="PTHR19944">
    <property type="entry name" value="MHC CLASS II-RELATED"/>
    <property type="match status" value="1"/>
</dbReference>
<keyword evidence="9" id="KW-1185">Reference proteome</keyword>
<dbReference type="Pfam" id="PF00969">
    <property type="entry name" value="MHC_II_beta"/>
    <property type="match status" value="1"/>
</dbReference>
<evidence type="ECO:0000256" key="3">
    <source>
        <dbReference type="ARBA" id="ARBA00022989"/>
    </source>
</evidence>
<dbReference type="InterPro" id="IPR050160">
    <property type="entry name" value="MHC/Immunoglobulin"/>
</dbReference>
<sequence length="274" mass="31256">MRREKSVVKVKEGKRTGTYSGPVNMSAPLYTVLLLFSGLYTTDAYYYLRHSQCLSSSADYGDMLYKDAFIFNKIRFIFFNSSGNMFGGYTSFGLRVAEDWNRDISGFLSREREGVENFCKTSAREFSTHVLDQTVEPEVRMRLLKSSSGKHPAILVCSAYDFYPKLIKLTWLRDGEEVTSDVSSTEEMPDGDWYYQIHSYLEFTPNPGEKISCVVEHTSFKLPQEYIWDFSHLESDRNKMAIGASALVLGVVVAGAGVLYYRKKCQGWILVPPR</sequence>
<dbReference type="GO" id="GO:0019882">
    <property type="term" value="P:antigen processing and presentation"/>
    <property type="evidence" value="ECO:0007669"/>
    <property type="project" value="InterPro"/>
</dbReference>
<evidence type="ECO:0000256" key="4">
    <source>
        <dbReference type="ARBA" id="ARBA00023157"/>
    </source>
</evidence>
<feature type="domain" description="Ig-like" evidence="7">
    <location>
        <begin position="137"/>
        <end position="219"/>
    </location>
</feature>
<evidence type="ECO:0000313" key="9">
    <source>
        <dbReference type="Proteomes" id="UP000694580"/>
    </source>
</evidence>
<proteinExistence type="predicted"/>
<dbReference type="SMART" id="SM00921">
    <property type="entry name" value="MHC_II_beta"/>
    <property type="match status" value="1"/>
</dbReference>
<dbReference type="InterPro" id="IPR014745">
    <property type="entry name" value="MHC_II_a/b_N"/>
</dbReference>
<evidence type="ECO:0000259" key="7">
    <source>
        <dbReference type="PROSITE" id="PS50835"/>
    </source>
</evidence>
<dbReference type="Proteomes" id="UP000694580">
    <property type="component" value="Chromosome 11"/>
</dbReference>
<dbReference type="InterPro" id="IPR003597">
    <property type="entry name" value="Ig_C1-set"/>
</dbReference>
<feature type="transmembrane region" description="Helical" evidence="6">
    <location>
        <begin position="240"/>
        <end position="261"/>
    </location>
</feature>
<dbReference type="InterPro" id="IPR011162">
    <property type="entry name" value="MHC_I/II-like_Ag-recog"/>
</dbReference>